<proteinExistence type="predicted"/>
<name>A0A837D3G4_9PSEU</name>
<feature type="signal peptide" evidence="3">
    <location>
        <begin position="1"/>
        <end position="27"/>
    </location>
</feature>
<evidence type="ECO:0000256" key="1">
    <source>
        <dbReference type="SAM" id="MobiDB-lite"/>
    </source>
</evidence>
<feature type="chain" id="PRO_5039629896" description="Esterase-like activity of phytase family protein" evidence="3">
    <location>
        <begin position="28"/>
        <end position="349"/>
    </location>
</feature>
<evidence type="ECO:0000313" key="4">
    <source>
        <dbReference type="EMBL" id="KHF42293.1"/>
    </source>
</evidence>
<evidence type="ECO:0000256" key="3">
    <source>
        <dbReference type="SAM" id="SignalP"/>
    </source>
</evidence>
<evidence type="ECO:0008006" key="6">
    <source>
        <dbReference type="Google" id="ProtNLM"/>
    </source>
</evidence>
<evidence type="ECO:0000313" key="5">
    <source>
        <dbReference type="Proteomes" id="UP000030848"/>
    </source>
</evidence>
<keyword evidence="2" id="KW-1133">Transmembrane helix</keyword>
<organism evidence="4 5">
    <name type="scientific">Saccharomonospora viridis</name>
    <dbReference type="NCBI Taxonomy" id="1852"/>
    <lineage>
        <taxon>Bacteria</taxon>
        <taxon>Bacillati</taxon>
        <taxon>Actinomycetota</taxon>
        <taxon>Actinomycetes</taxon>
        <taxon>Pseudonocardiales</taxon>
        <taxon>Pseudonocardiaceae</taxon>
        <taxon>Saccharomonospora</taxon>
    </lineage>
</organism>
<gene>
    <name evidence="4" type="ORF">MINT15_40990</name>
</gene>
<protein>
    <recommendedName>
        <fullName evidence="6">Esterase-like activity of phytase family protein</fullName>
    </recommendedName>
</protein>
<sequence>MRTFGLGIGIVTFMLTLLFGTASAAYAEQDGAVPEPEVRCVIDDPRLEELSGLAADSTHLYAVNDGGTRLEVAVLGDDCRVRDLITAPTDPYDVEDLALGPDGTFWLGDTGDNRGQRETVALHALSRDGTSVLYRLTYPDGPRDAEALVVDREGTPYIITKDVLGSSRVYRPAQPLTSPGPTPLEKVATISLLPTRTPGGPVGMAGSVLITGAALSSDGSVVAVRTYTDAYLYPVTEGDIVAAFSREPVRVPLPHERQGEAIAFTPDGTLLSASEGRGEPLRAVPDAVGLVGDASAGVEERGTGTTPETAEDGPTESTEHGSGLGVVPSFLIAIALAAVLLAGFGRRRR</sequence>
<accession>A0A837D3G4</accession>
<reference evidence="4 5" key="1">
    <citation type="submission" date="2014-10" db="EMBL/GenBank/DDBJ databases">
        <title>Genome sequence of Micropolyspora internatus JCM3315.</title>
        <authorList>
            <person name="Shin S.-K."/>
            <person name="Yi H."/>
        </authorList>
    </citation>
    <scope>NUCLEOTIDE SEQUENCE [LARGE SCALE GENOMIC DNA]</scope>
    <source>
        <strain evidence="4 5">JCM 3315</strain>
    </source>
</reference>
<dbReference type="EMBL" id="JRZE01000008">
    <property type="protein sequence ID" value="KHF42293.1"/>
    <property type="molecule type" value="Genomic_DNA"/>
</dbReference>
<dbReference type="SUPFAM" id="SSF63829">
    <property type="entry name" value="Calcium-dependent phosphotriesterase"/>
    <property type="match status" value="1"/>
</dbReference>
<keyword evidence="3" id="KW-0732">Signal</keyword>
<feature type="transmembrane region" description="Helical" evidence="2">
    <location>
        <begin position="324"/>
        <end position="344"/>
    </location>
</feature>
<evidence type="ECO:0000256" key="2">
    <source>
        <dbReference type="SAM" id="Phobius"/>
    </source>
</evidence>
<dbReference type="Proteomes" id="UP000030848">
    <property type="component" value="Unassembled WGS sequence"/>
</dbReference>
<feature type="region of interest" description="Disordered" evidence="1">
    <location>
        <begin position="293"/>
        <end position="322"/>
    </location>
</feature>
<dbReference type="AlphaFoldDB" id="A0A837D3G4"/>
<keyword evidence="2" id="KW-0812">Transmembrane</keyword>
<dbReference type="OMA" id="WTHNDSD"/>
<keyword evidence="2" id="KW-0472">Membrane</keyword>
<comment type="caution">
    <text evidence="4">The sequence shown here is derived from an EMBL/GenBank/DDBJ whole genome shotgun (WGS) entry which is preliminary data.</text>
</comment>